<proteinExistence type="predicted"/>
<organism evidence="1 2">
    <name type="scientific">candidate division NPL-UPA2 bacterium Unc8</name>
    <dbReference type="NCBI Taxonomy" id="1980939"/>
    <lineage>
        <taxon>Bacteria</taxon>
    </lineage>
</organism>
<name>A0A399FXX1_UNCN2</name>
<sequence>MNSNVNRELTRIYFELHGFLTQLNEHFFVFRPKPAKADSRLDFILCSADIPAIERATINVKGWHTDKFFPSRFSRSPEIFDFVQPEALAVAGKFFGGGDFKKILVLSSIPAPGEMRGKSIELLSSKGVDHIIEFATMLNYIIGKVKSNQNYVNSDLLQLLRLLKRYQFIKDSQLDLF</sequence>
<dbReference type="AlphaFoldDB" id="A0A399FXX1"/>
<reference evidence="1 2" key="1">
    <citation type="submission" date="2018-08" db="EMBL/GenBank/DDBJ databases">
        <title>Draft genome of candidate division NPL-UPA2 bacterium Unc8 that adapted to ultra-basic serpentinizing groundwater.</title>
        <authorList>
            <person name="Ishii S."/>
            <person name="Suzuki S."/>
            <person name="Nealson K.H."/>
        </authorList>
    </citation>
    <scope>NUCLEOTIDE SEQUENCE [LARGE SCALE GENOMIC DNA]</scope>
    <source>
        <strain evidence="1">Unc8</strain>
    </source>
</reference>
<gene>
    <name evidence="1" type="ORF">B9J77_00560</name>
</gene>
<accession>A0A399FXX1</accession>
<evidence type="ECO:0000313" key="1">
    <source>
        <dbReference type="EMBL" id="RII01061.1"/>
    </source>
</evidence>
<evidence type="ECO:0000313" key="2">
    <source>
        <dbReference type="Proteomes" id="UP000266287"/>
    </source>
</evidence>
<comment type="caution">
    <text evidence="1">The sequence shown here is derived from an EMBL/GenBank/DDBJ whole genome shotgun (WGS) entry which is preliminary data.</text>
</comment>
<dbReference type="EMBL" id="NDHY01000001">
    <property type="protein sequence ID" value="RII01061.1"/>
    <property type="molecule type" value="Genomic_DNA"/>
</dbReference>
<protein>
    <submittedName>
        <fullName evidence="1">Uncharacterized protein</fullName>
    </submittedName>
</protein>
<dbReference type="Proteomes" id="UP000266287">
    <property type="component" value="Unassembled WGS sequence"/>
</dbReference>